<dbReference type="PRINTS" id="PR00080">
    <property type="entry name" value="SDRFAMILY"/>
</dbReference>
<organism evidence="5 6">
    <name type="scientific">Promicromonospora alba</name>
    <dbReference type="NCBI Taxonomy" id="1616110"/>
    <lineage>
        <taxon>Bacteria</taxon>
        <taxon>Bacillati</taxon>
        <taxon>Actinomycetota</taxon>
        <taxon>Actinomycetes</taxon>
        <taxon>Micrococcales</taxon>
        <taxon>Promicromonosporaceae</taxon>
        <taxon>Promicromonospora</taxon>
    </lineage>
</organism>
<proteinExistence type="inferred from homology"/>
<dbReference type="PROSITE" id="PS00061">
    <property type="entry name" value="ADH_SHORT"/>
    <property type="match status" value="1"/>
</dbReference>
<name>A0ABV9HIL0_9MICO</name>
<dbReference type="RefSeq" id="WP_377136914.1">
    <property type="nucleotide sequence ID" value="NZ_JBHSFI010000005.1"/>
</dbReference>
<reference evidence="6" key="1">
    <citation type="journal article" date="2019" name="Int. J. Syst. Evol. Microbiol.">
        <title>The Global Catalogue of Microorganisms (GCM) 10K type strain sequencing project: providing services to taxonomists for standard genome sequencing and annotation.</title>
        <authorList>
            <consortium name="The Broad Institute Genomics Platform"/>
            <consortium name="The Broad Institute Genome Sequencing Center for Infectious Disease"/>
            <person name="Wu L."/>
            <person name="Ma J."/>
        </authorList>
    </citation>
    <scope>NUCLEOTIDE SEQUENCE [LARGE SCALE GENOMIC DNA]</scope>
    <source>
        <strain evidence="6">CCUG 42722</strain>
    </source>
</reference>
<dbReference type="Proteomes" id="UP001596011">
    <property type="component" value="Unassembled WGS sequence"/>
</dbReference>
<dbReference type="PIRSF" id="PIRSF000126">
    <property type="entry name" value="11-beta-HSD1"/>
    <property type="match status" value="1"/>
</dbReference>
<dbReference type="InterPro" id="IPR002347">
    <property type="entry name" value="SDR_fam"/>
</dbReference>
<dbReference type="InterPro" id="IPR057326">
    <property type="entry name" value="KR_dom"/>
</dbReference>
<dbReference type="PRINTS" id="PR00081">
    <property type="entry name" value="GDHRDH"/>
</dbReference>
<dbReference type="EMBL" id="JBHSFI010000005">
    <property type="protein sequence ID" value="MFC4629769.1"/>
    <property type="molecule type" value="Genomic_DNA"/>
</dbReference>
<dbReference type="PANTHER" id="PTHR44196:SF2">
    <property type="entry name" value="SHORT-CHAIN DEHYDROGENASE-RELATED"/>
    <property type="match status" value="1"/>
</dbReference>
<evidence type="ECO:0000313" key="6">
    <source>
        <dbReference type="Proteomes" id="UP001596011"/>
    </source>
</evidence>
<evidence type="ECO:0000313" key="5">
    <source>
        <dbReference type="EMBL" id="MFC4629769.1"/>
    </source>
</evidence>
<evidence type="ECO:0000259" key="4">
    <source>
        <dbReference type="SMART" id="SM00822"/>
    </source>
</evidence>
<accession>A0ABV9HIL0</accession>
<evidence type="ECO:0000256" key="2">
    <source>
        <dbReference type="ARBA" id="ARBA00023002"/>
    </source>
</evidence>
<dbReference type="GO" id="GO:0016491">
    <property type="term" value="F:oxidoreductase activity"/>
    <property type="evidence" value="ECO:0007669"/>
    <property type="project" value="UniProtKB-KW"/>
</dbReference>
<gene>
    <name evidence="5" type="ORF">ACFO6V_16095</name>
</gene>
<dbReference type="PANTHER" id="PTHR44196">
    <property type="entry name" value="DEHYDROGENASE/REDUCTASE SDR FAMILY MEMBER 7B"/>
    <property type="match status" value="1"/>
</dbReference>
<protein>
    <submittedName>
        <fullName evidence="5">SDR family NAD(P)-dependent oxidoreductase</fullName>
        <ecNumber evidence="5">1.-.-.-</ecNumber>
    </submittedName>
</protein>
<dbReference type="Gene3D" id="3.40.50.720">
    <property type="entry name" value="NAD(P)-binding Rossmann-like Domain"/>
    <property type="match status" value="1"/>
</dbReference>
<dbReference type="InterPro" id="IPR036291">
    <property type="entry name" value="NAD(P)-bd_dom_sf"/>
</dbReference>
<feature type="domain" description="Ketoreductase" evidence="4">
    <location>
        <begin position="12"/>
        <end position="198"/>
    </location>
</feature>
<dbReference type="Pfam" id="PF00106">
    <property type="entry name" value="adh_short"/>
    <property type="match status" value="1"/>
</dbReference>
<keyword evidence="6" id="KW-1185">Reference proteome</keyword>
<dbReference type="InterPro" id="IPR020904">
    <property type="entry name" value="Sc_DH/Rdtase_CS"/>
</dbReference>
<evidence type="ECO:0000256" key="3">
    <source>
        <dbReference type="RuleBase" id="RU000363"/>
    </source>
</evidence>
<dbReference type="SUPFAM" id="SSF51735">
    <property type="entry name" value="NAD(P)-binding Rossmann-fold domains"/>
    <property type="match status" value="1"/>
</dbReference>
<sequence length="275" mass="29083">MEDLVSDDYRGVTALVTGASKGLGRAYALELARRGARVILLARTEAGLRAVATEIRERHPGTDAEVITGDLAAPDGPERILRELRDRGLTVDLLLNNAGAGSVGPFLGRPLGPQLSTVGLNISGLLTLTHTIGAEMVARGSGGIINVSSTAAFQPMPYQASYAATKAFVLSFTEALAEELRGTGVHVMAAHPGAIATGFFDGTTASIDERLADTPAAVATRTLDDYARRRAVSYPGRAVNRLMTWPARLLPRTLVPRLAGGLNRRLRLHEVVDAV</sequence>
<comment type="caution">
    <text evidence="5">The sequence shown here is derived from an EMBL/GenBank/DDBJ whole genome shotgun (WGS) entry which is preliminary data.</text>
</comment>
<comment type="similarity">
    <text evidence="1 3">Belongs to the short-chain dehydrogenases/reductases (SDR) family.</text>
</comment>
<evidence type="ECO:0000256" key="1">
    <source>
        <dbReference type="ARBA" id="ARBA00006484"/>
    </source>
</evidence>
<dbReference type="EC" id="1.-.-.-" evidence="5"/>
<keyword evidence="2 5" id="KW-0560">Oxidoreductase</keyword>
<dbReference type="SMART" id="SM00822">
    <property type="entry name" value="PKS_KR"/>
    <property type="match status" value="1"/>
</dbReference>